<keyword evidence="6 7" id="KW-0326">Glycosidase</keyword>
<dbReference type="PIRSF" id="PIRSF005954">
    <property type="entry name" value="Thrmst_ogg"/>
    <property type="match status" value="1"/>
</dbReference>
<dbReference type="GeneID" id="16025091"/>
<dbReference type="Gene3D" id="1.10.340.30">
    <property type="entry name" value="Hypothetical protein, domain 2"/>
    <property type="match status" value="1"/>
</dbReference>
<dbReference type="Gene3D" id="1.10.1670.10">
    <property type="entry name" value="Helix-hairpin-Helix base-excision DNA repair enzymes (C-terminal)"/>
    <property type="match status" value="1"/>
</dbReference>
<sequence>MIKNDELSIKIMESKLLYSKKINERVIDFINMGKSRNDSLFMELCFCILTANTSAEMGIRTQRMIMDGFIEYSMEQLSEELKKAKYRFYNKRAGYIINARFIRKNIKKLISSMEHFTLREYLVNNVKGLGYKEASHFLRNIGIFDFAILDKHILQLLFDYGYTKDMKLNSRADYLEKEKIFNSIASDYNIQPGIMDLYLWQIATGKILK</sequence>
<accession>A0A1V0N6B3</accession>
<dbReference type="InterPro" id="IPR023170">
    <property type="entry name" value="HhH_base_excis_C"/>
</dbReference>
<dbReference type="OrthoDB" id="35941at2157"/>
<dbReference type="Pfam" id="PF22175">
    <property type="entry name" value="Ogg-HhH"/>
    <property type="match status" value="1"/>
</dbReference>
<reference evidence="9 10" key="1">
    <citation type="submission" date="2011-10" db="EMBL/GenBank/DDBJ databases">
        <title>Metabolic and evolutionary patterns in the extreme acidophile Ferroplasma acidiphilum.</title>
        <authorList>
            <person name="Golyshina O.V."/>
            <person name="Kozyavkin S.A."/>
            <person name="Tatusov R.L."/>
            <person name="Slesarev A.I."/>
            <person name="Golyshin P.N."/>
        </authorList>
    </citation>
    <scope>NUCLEOTIDE SEQUENCE [LARGE SCALE GENOMIC DNA]</scope>
    <source>
        <strain evidence="10">Y</strain>
    </source>
</reference>
<dbReference type="SMART" id="SM00478">
    <property type="entry name" value="ENDO3c"/>
    <property type="match status" value="1"/>
</dbReference>
<dbReference type="InterPro" id="IPR012092">
    <property type="entry name" value="DNA_glyclase/AP_lyase_Ogg"/>
</dbReference>
<dbReference type="EMBL" id="CP015363">
    <property type="protein sequence ID" value="ARD85651.1"/>
    <property type="molecule type" value="Genomic_DNA"/>
</dbReference>
<dbReference type="GO" id="GO:0140078">
    <property type="term" value="F:class I DNA-(apurinic or apyrimidinic site) endonuclease activity"/>
    <property type="evidence" value="ECO:0007669"/>
    <property type="project" value="UniProtKB-EC"/>
</dbReference>
<evidence type="ECO:0000256" key="7">
    <source>
        <dbReference type="HAMAP-Rule" id="MF_00241"/>
    </source>
</evidence>
<dbReference type="InterPro" id="IPR003265">
    <property type="entry name" value="HhH-GPD_domain"/>
</dbReference>
<comment type="similarity">
    <text evidence="7">Belongs to the type-2 OGG1 family.</text>
</comment>
<proteinExistence type="inferred from homology"/>
<evidence type="ECO:0000256" key="5">
    <source>
        <dbReference type="ARBA" id="ARBA00023268"/>
    </source>
</evidence>
<keyword evidence="5 7" id="KW-0511">Multifunctional enzyme</keyword>
<dbReference type="AlphaFoldDB" id="A0A1V0N6B3"/>
<evidence type="ECO:0000256" key="3">
    <source>
        <dbReference type="ARBA" id="ARBA00023204"/>
    </source>
</evidence>
<keyword evidence="10" id="KW-1185">Reference proteome</keyword>
<dbReference type="Proteomes" id="UP000192050">
    <property type="component" value="Chromosome"/>
</dbReference>
<protein>
    <recommendedName>
        <fullName evidence="7">8-oxoguanine DNA glycosylase/AP lyase</fullName>
    </recommendedName>
    <domain>
        <recommendedName>
            <fullName evidence="7">8-oxoguanine DNA glycosylase</fullName>
            <shortName evidence="7">8-oxoG DNA glycosylase</shortName>
            <ecNumber evidence="7">3.2.2.-</ecNumber>
        </recommendedName>
    </domain>
    <domain>
        <recommendedName>
            <fullName evidence="7">DNA-(apurinic or apyrimidinic site) lyase</fullName>
            <shortName evidence="7">AP lyase</shortName>
            <ecNumber evidence="7">4.2.99.18</ecNumber>
        </recommendedName>
    </domain>
</protein>
<comment type="catalytic activity">
    <reaction evidence="7">
        <text>2'-deoxyribonucleotide-(2'-deoxyribose 5'-phosphate)-2'-deoxyribonucleotide-DNA = a 3'-end 2'-deoxyribonucleotide-(2,3-dehydro-2,3-deoxyribose 5'-phosphate)-DNA + a 5'-end 5'-phospho-2'-deoxyribonucleoside-DNA + H(+)</text>
        <dbReference type="Rhea" id="RHEA:66592"/>
        <dbReference type="Rhea" id="RHEA-COMP:13180"/>
        <dbReference type="Rhea" id="RHEA-COMP:16897"/>
        <dbReference type="Rhea" id="RHEA-COMP:17067"/>
        <dbReference type="ChEBI" id="CHEBI:15378"/>
        <dbReference type="ChEBI" id="CHEBI:136412"/>
        <dbReference type="ChEBI" id="CHEBI:157695"/>
        <dbReference type="ChEBI" id="CHEBI:167181"/>
        <dbReference type="EC" id="4.2.99.18"/>
    </reaction>
</comment>
<dbReference type="InterPro" id="IPR011257">
    <property type="entry name" value="DNA_glycosylase"/>
</dbReference>
<evidence type="ECO:0000256" key="6">
    <source>
        <dbReference type="ARBA" id="ARBA00023295"/>
    </source>
</evidence>
<keyword evidence="2 7" id="KW-0378">Hydrolase</keyword>
<feature type="site" description="Important for guanine/8-oxoguanine distinction" evidence="7">
    <location>
        <position position="209"/>
    </location>
</feature>
<dbReference type="GO" id="GO:0016799">
    <property type="term" value="F:hydrolase activity, hydrolyzing N-glycosyl compounds"/>
    <property type="evidence" value="ECO:0007669"/>
    <property type="project" value="UniProtKB-UniRule"/>
</dbReference>
<feature type="active site" evidence="7">
    <location>
        <position position="150"/>
    </location>
</feature>
<evidence type="ECO:0000256" key="1">
    <source>
        <dbReference type="ARBA" id="ARBA00022763"/>
    </source>
</evidence>
<dbReference type="GO" id="GO:0006284">
    <property type="term" value="P:base-excision repair"/>
    <property type="evidence" value="ECO:0007669"/>
    <property type="project" value="UniProtKB-UniRule"/>
</dbReference>
<comment type="function">
    <text evidence="7">Catalyzes the excision of an oxidatively damaged form of guanine (7,8-dihydro-8-oxoguanine = 8-oxoG) from DNA. Also cleaves the DNA backbone at apurinic/apyrimidinic sites (AP sites).</text>
</comment>
<evidence type="ECO:0000259" key="8">
    <source>
        <dbReference type="SMART" id="SM00478"/>
    </source>
</evidence>
<evidence type="ECO:0000256" key="4">
    <source>
        <dbReference type="ARBA" id="ARBA00023239"/>
    </source>
</evidence>
<feature type="domain" description="HhH-GPD" evidence="8">
    <location>
        <begin position="49"/>
        <end position="204"/>
    </location>
</feature>
<dbReference type="SUPFAM" id="SSF48150">
    <property type="entry name" value="DNA-glycosylase"/>
    <property type="match status" value="1"/>
</dbReference>
<evidence type="ECO:0000313" key="9">
    <source>
        <dbReference type="EMBL" id="ARD85651.1"/>
    </source>
</evidence>
<dbReference type="NCBIfam" id="NF002305">
    <property type="entry name" value="PRK01229.1"/>
    <property type="match status" value="1"/>
</dbReference>
<keyword evidence="3 7" id="KW-0234">DNA repair</keyword>
<dbReference type="GeneID" id="31677302"/>
<dbReference type="HAMAP" id="MF_00241">
    <property type="entry name" value="Ogg"/>
    <property type="match status" value="1"/>
</dbReference>
<evidence type="ECO:0000313" key="10">
    <source>
        <dbReference type="Proteomes" id="UP000192050"/>
    </source>
</evidence>
<dbReference type="CDD" id="cd00056">
    <property type="entry name" value="ENDO3c"/>
    <property type="match status" value="1"/>
</dbReference>
<dbReference type="STRING" id="74969.FAD_1812"/>
<dbReference type="EC" id="3.2.2.-" evidence="7"/>
<name>A0A1V0N6B3_9ARCH</name>
<dbReference type="KEGG" id="fai:FAD_1812"/>
<keyword evidence="1 7" id="KW-0227">DNA damage</keyword>
<gene>
    <name evidence="7" type="primary">ogg</name>
    <name evidence="9" type="ORF">FAD_1812</name>
</gene>
<evidence type="ECO:0000256" key="2">
    <source>
        <dbReference type="ARBA" id="ARBA00022801"/>
    </source>
</evidence>
<dbReference type="RefSeq" id="WP_009886961.1">
    <property type="nucleotide sequence ID" value="NZ_CP015363.1"/>
</dbReference>
<keyword evidence="4 7" id="KW-0456">Lyase</keyword>
<dbReference type="EC" id="4.2.99.18" evidence="7"/>
<organism evidence="9 10">
    <name type="scientific">Ferroplasma acidiphilum</name>
    <dbReference type="NCBI Taxonomy" id="74969"/>
    <lineage>
        <taxon>Archaea</taxon>
        <taxon>Methanobacteriati</taxon>
        <taxon>Thermoplasmatota</taxon>
        <taxon>Thermoplasmata</taxon>
        <taxon>Thermoplasmatales</taxon>
        <taxon>Ferroplasmaceae</taxon>
        <taxon>Ferroplasma</taxon>
    </lineage>
</organism>
<feature type="active site" evidence="7">
    <location>
        <position position="132"/>
    </location>
</feature>